<comment type="caution">
    <text evidence="3">The sequence shown here is derived from an EMBL/GenBank/DDBJ whole genome shotgun (WGS) entry which is preliminary data.</text>
</comment>
<dbReference type="InterPro" id="IPR039844">
    <property type="entry name" value="URB1"/>
</dbReference>
<sequence length="1389" mass="159025">MISNQENFLSFIRLIGSPSDDSLNEANQKIKNFPQIAEIFAQRSPKFVEIFSQLQPGVTSNSISIKFYQIISSIFESLIPKYNIFFRNLNYLADLLITRHLNFLIELMTMQRSRISLHILVQIASVHSTHCRALFSSLSKIAFSNSDFRKFIRNDDPEDYVKLATIFLNNNEVALQFLSTKYSLSPIWQVLKDVDFSVDSGFIIALSKASKELNQSTKSWVFNDMTLKSLSEFPLNHNNEASAPHLMFQLLESIMEGEKSIIIEDPQRTYCFQPHDLDPNPRNNHILKFLRDLDVWKKPSHRELCLFIFKQSPDLVARFLIDQHRGISASLDLSTVSTLLFIGRVIEQEWPDFLNDIDFFNEGRSLDYLFESILPSVLTNVVIDKFLQSQSIVLRSNIIKILLKSVNKFLKLPQFMKKQDLYTKFRGRIPNDLPKNIFNAKFSDADSIFPYSLKLLIVLDQIFPFYVSDSINKELSFIGKFQSYSPLSQLLILQLIPHLQKPLLQIKNLCSLLANESENVIPSQIKKAIHSALYAIIKEADVFNGFENEIPIFIGESIRLDKGNELFELINLVKGSYFKYIGDETSSPVCNALLIQKENKLKAGSNSNSKGLNPLLKCVDLISLMNGNEPNANSQEIDLSPAVIMGSLKWYALETSAILLCASVANQVTDLDLTLNCLIIVVSCDPGRTLQYVMNHPFIKSSAFRGSETFDSFMGQLIEWNKGCDETLAQLFLDGNVKPSVIEQVVPFIPEKFNKELLKKLIKNKLSIRPVIIENREEVIAGYYGMIDTLSPFWKWAFKGFQPLNLAKISKRVIHKILKNKEDENHLLLDLLRTIYITKDFSLVEMIAMTPDDLFSFNPEKRDSRLFVFAIEIFPGCKNVRVNDSLPVCFLTESALDDPLSIFEKTKKEWSYEFLLNQIKRSDFQREVYDEVLLNSEQGENKVKYVINFYLNEQNESILKTFEKVMMEYIIAHPETVGKPPKIESEFFDQIATEIMRPPVLIEFQEDQFEGIANVLIGTTTAYNSPTMVKIPLRVILYLATGLSTCPSFYQLLEHAHVSPSSFLFATGEVAKVVIQQLDSNLKIYPSALCRNSSYLAPFHIVRQGGTVFEVDTPFFRFLLHFAWYLLSTSAVQLENYIDSGAVSIIFRALSSKFQHSREIAYASLSELYDLNVKKTDYKFHDQLQLLLETLINAVTEPGMRFTSLITYFLTLASSIIIKPSHSIFMNLIQFLASDKTLRVGTVPLFNNLFGQNGLDFRNQRNWILMMLKNGVCETSDVELMKKGKIIERLCAFFASPLSEKKSRDMILDILINASKYAKLEGVMIWTYSLMTEHFARPHIDQIVTLALSIRSKDEIEKDCLYAIVEIAWSNFQDKLIDSRDRVVKLLSK</sequence>
<dbReference type="Pfam" id="PF16201">
    <property type="entry name" value="NopRA1"/>
    <property type="match status" value="1"/>
</dbReference>
<evidence type="ECO:0000259" key="2">
    <source>
        <dbReference type="Pfam" id="PF16201"/>
    </source>
</evidence>
<reference evidence="3 4" key="1">
    <citation type="submission" date="2024-04" db="EMBL/GenBank/DDBJ databases">
        <title>Tritrichomonas musculus Genome.</title>
        <authorList>
            <person name="Alves-Ferreira E."/>
            <person name="Grigg M."/>
            <person name="Lorenzi H."/>
            <person name="Galac M."/>
        </authorList>
    </citation>
    <scope>NUCLEOTIDE SEQUENCE [LARGE SCALE GENOMIC DNA]</scope>
    <source>
        <strain evidence="3 4">EAF2021</strain>
    </source>
</reference>
<dbReference type="Proteomes" id="UP001470230">
    <property type="component" value="Unassembled WGS sequence"/>
</dbReference>
<gene>
    <name evidence="3" type="ORF">M9Y10_002114</name>
</gene>
<protein>
    <recommendedName>
        <fullName evidence="5">Nucleolar pre-ribosomal-associated protein 1 C-terminal domain-containing protein</fullName>
    </recommendedName>
</protein>
<dbReference type="Pfam" id="PF11707">
    <property type="entry name" value="Npa1"/>
    <property type="match status" value="1"/>
</dbReference>
<dbReference type="InterPro" id="IPR016024">
    <property type="entry name" value="ARM-type_fold"/>
</dbReference>
<dbReference type="InterPro" id="IPR021714">
    <property type="entry name" value="URB1_N"/>
</dbReference>
<dbReference type="PANTHER" id="PTHR13500:SF0">
    <property type="entry name" value="NUCLEOLAR PRE-RIBOSOMAL-ASSOCIATED PROTEIN 1"/>
    <property type="match status" value="1"/>
</dbReference>
<evidence type="ECO:0000259" key="1">
    <source>
        <dbReference type="Pfam" id="PF11707"/>
    </source>
</evidence>
<evidence type="ECO:0000313" key="4">
    <source>
        <dbReference type="Proteomes" id="UP001470230"/>
    </source>
</evidence>
<keyword evidence="4" id="KW-1185">Reference proteome</keyword>
<feature type="domain" description="URB1 C-terminal" evidence="2">
    <location>
        <begin position="1144"/>
        <end position="1332"/>
    </location>
</feature>
<dbReference type="InterPro" id="IPR032436">
    <property type="entry name" value="URB1_C"/>
</dbReference>
<evidence type="ECO:0008006" key="5">
    <source>
        <dbReference type="Google" id="ProtNLM"/>
    </source>
</evidence>
<dbReference type="SUPFAM" id="SSF48371">
    <property type="entry name" value="ARM repeat"/>
    <property type="match status" value="1"/>
</dbReference>
<dbReference type="PANTHER" id="PTHR13500">
    <property type="entry name" value="NUCLEOLAR PRERIBOSOMAL-ASSOCIATED PROTEIN 1"/>
    <property type="match status" value="1"/>
</dbReference>
<evidence type="ECO:0000313" key="3">
    <source>
        <dbReference type="EMBL" id="KAK8899792.1"/>
    </source>
</evidence>
<name>A0ABR2LAI8_9EUKA</name>
<accession>A0ABR2LAI8</accession>
<feature type="domain" description="URB1 N-terminal" evidence="1">
    <location>
        <begin position="67"/>
        <end position="320"/>
    </location>
</feature>
<organism evidence="3 4">
    <name type="scientific">Tritrichomonas musculus</name>
    <dbReference type="NCBI Taxonomy" id="1915356"/>
    <lineage>
        <taxon>Eukaryota</taxon>
        <taxon>Metamonada</taxon>
        <taxon>Parabasalia</taxon>
        <taxon>Tritrichomonadida</taxon>
        <taxon>Tritrichomonadidae</taxon>
        <taxon>Tritrichomonas</taxon>
    </lineage>
</organism>
<proteinExistence type="predicted"/>
<dbReference type="EMBL" id="JAPFFF010000001">
    <property type="protein sequence ID" value="KAK8899792.1"/>
    <property type="molecule type" value="Genomic_DNA"/>
</dbReference>